<gene>
    <name evidence="2" type="ORF">PHACADRAFT_259326</name>
</gene>
<feature type="non-terminal residue" evidence="2">
    <location>
        <position position="217"/>
    </location>
</feature>
<keyword evidence="3" id="KW-1185">Reference proteome</keyword>
<dbReference type="RefSeq" id="XP_007397844.1">
    <property type="nucleotide sequence ID" value="XM_007397782.1"/>
</dbReference>
<sequence length="217" mass="24727">MSSSDDSTALTCDQRKVSFASPSMSLIQPRSVDASKLKKPRAKPRPMVKRGSLEAKLGASAYLAGLLNKEMERGNAQRMQDSLEPLVELTIPKDFVYTPRIYAIELDNEVEEVLMQWTRQVCRIPDEDKPRKGIVLSCALAALRDVTGISRLKFEFALRERPIPEGQHDSFPILAIFYAYEYGTMHWRPTQKQVGKLSEILSGRQPKWYIDKYPFDS</sequence>
<dbReference type="InParanoid" id="K5WRX2"/>
<dbReference type="Proteomes" id="UP000008370">
    <property type="component" value="Unassembled WGS sequence"/>
</dbReference>
<organism evidence="2 3">
    <name type="scientific">Phanerochaete carnosa (strain HHB-10118-sp)</name>
    <name type="common">White-rot fungus</name>
    <name type="synonym">Peniophora carnosa</name>
    <dbReference type="NCBI Taxonomy" id="650164"/>
    <lineage>
        <taxon>Eukaryota</taxon>
        <taxon>Fungi</taxon>
        <taxon>Dikarya</taxon>
        <taxon>Basidiomycota</taxon>
        <taxon>Agaricomycotina</taxon>
        <taxon>Agaricomycetes</taxon>
        <taxon>Polyporales</taxon>
        <taxon>Phanerochaetaceae</taxon>
        <taxon>Phanerochaete</taxon>
    </lineage>
</organism>
<dbReference type="GeneID" id="18917389"/>
<dbReference type="KEGG" id="pco:PHACADRAFT_259326"/>
<dbReference type="OrthoDB" id="2878435at2759"/>
<protein>
    <submittedName>
        <fullName evidence="2">Uncharacterized protein</fullName>
    </submittedName>
</protein>
<feature type="compositionally biased region" description="Basic residues" evidence="1">
    <location>
        <begin position="37"/>
        <end position="48"/>
    </location>
</feature>
<name>K5WRX2_PHACS</name>
<dbReference type="EMBL" id="JH930474">
    <property type="protein sequence ID" value="EKM53142.1"/>
    <property type="molecule type" value="Genomic_DNA"/>
</dbReference>
<evidence type="ECO:0000313" key="3">
    <source>
        <dbReference type="Proteomes" id="UP000008370"/>
    </source>
</evidence>
<feature type="region of interest" description="Disordered" evidence="1">
    <location>
        <begin position="30"/>
        <end position="49"/>
    </location>
</feature>
<reference evidence="2 3" key="1">
    <citation type="journal article" date="2012" name="BMC Genomics">
        <title>Comparative genomics of the white-rot fungi, Phanerochaete carnosa and P. chrysosporium, to elucidate the genetic basis of the distinct wood types they colonize.</title>
        <authorList>
            <person name="Suzuki H."/>
            <person name="MacDonald J."/>
            <person name="Syed K."/>
            <person name="Salamov A."/>
            <person name="Hori C."/>
            <person name="Aerts A."/>
            <person name="Henrissat B."/>
            <person name="Wiebenga A."/>
            <person name="vanKuyk P.A."/>
            <person name="Barry K."/>
            <person name="Lindquist E."/>
            <person name="LaButti K."/>
            <person name="Lapidus A."/>
            <person name="Lucas S."/>
            <person name="Coutinho P."/>
            <person name="Gong Y."/>
            <person name="Samejima M."/>
            <person name="Mahadevan R."/>
            <person name="Abou-Zaid M."/>
            <person name="de Vries R.P."/>
            <person name="Igarashi K."/>
            <person name="Yadav J.S."/>
            <person name="Grigoriev I.V."/>
            <person name="Master E.R."/>
        </authorList>
    </citation>
    <scope>NUCLEOTIDE SEQUENCE [LARGE SCALE GENOMIC DNA]</scope>
    <source>
        <strain evidence="2 3">HHB-10118-sp</strain>
    </source>
</reference>
<evidence type="ECO:0000313" key="2">
    <source>
        <dbReference type="EMBL" id="EKM53142.1"/>
    </source>
</evidence>
<accession>K5WRX2</accession>
<proteinExistence type="predicted"/>
<evidence type="ECO:0000256" key="1">
    <source>
        <dbReference type="SAM" id="MobiDB-lite"/>
    </source>
</evidence>
<dbReference type="AlphaFoldDB" id="K5WRX2"/>
<dbReference type="HOGENOM" id="CLU_110808_0_0_1"/>